<feature type="domain" description="Peptidase M16 C-terminal" evidence="8">
    <location>
        <begin position="701"/>
        <end position="877"/>
    </location>
</feature>
<evidence type="ECO:0000313" key="9">
    <source>
        <dbReference type="EMBL" id="SHG90336.1"/>
    </source>
</evidence>
<keyword evidence="5" id="KW-0482">Metalloprotease</keyword>
<gene>
    <name evidence="9" type="ORF">SAMN04488109_2405</name>
</gene>
<feature type="domain" description="Peptidase M16 N-terminal" evidence="7">
    <location>
        <begin position="59"/>
        <end position="178"/>
    </location>
</feature>
<evidence type="ECO:0000259" key="7">
    <source>
        <dbReference type="Pfam" id="PF00675"/>
    </source>
</evidence>
<dbReference type="GO" id="GO:0046872">
    <property type="term" value="F:metal ion binding"/>
    <property type="evidence" value="ECO:0007669"/>
    <property type="project" value="InterPro"/>
</dbReference>
<evidence type="ECO:0000256" key="5">
    <source>
        <dbReference type="ARBA" id="ARBA00023049"/>
    </source>
</evidence>
<dbReference type="InterPro" id="IPR011249">
    <property type="entry name" value="Metalloenz_LuxS/M16"/>
</dbReference>
<evidence type="ECO:0000256" key="4">
    <source>
        <dbReference type="ARBA" id="ARBA00022833"/>
    </source>
</evidence>
<evidence type="ECO:0000256" key="2">
    <source>
        <dbReference type="ARBA" id="ARBA00022670"/>
    </source>
</evidence>
<comment type="similarity">
    <text evidence="1">Belongs to the peptidase M16 family.</text>
</comment>
<accession>A0A1M5NL85</accession>
<organism evidence="9 10">
    <name type="scientific">Chryseolinea serpens</name>
    <dbReference type="NCBI Taxonomy" id="947013"/>
    <lineage>
        <taxon>Bacteria</taxon>
        <taxon>Pseudomonadati</taxon>
        <taxon>Bacteroidota</taxon>
        <taxon>Cytophagia</taxon>
        <taxon>Cytophagales</taxon>
        <taxon>Fulvivirgaceae</taxon>
        <taxon>Chryseolinea</taxon>
    </lineage>
</organism>
<keyword evidence="2 9" id="KW-0645">Protease</keyword>
<dbReference type="AlphaFoldDB" id="A0A1M5NL85"/>
<name>A0A1M5NL85_9BACT</name>
<dbReference type="Pfam" id="PF00675">
    <property type="entry name" value="Peptidase_M16"/>
    <property type="match status" value="1"/>
</dbReference>
<evidence type="ECO:0000256" key="6">
    <source>
        <dbReference type="SAM" id="SignalP"/>
    </source>
</evidence>
<feature type="domain" description="Peptidase M16 C-terminal" evidence="8">
    <location>
        <begin position="217"/>
        <end position="398"/>
    </location>
</feature>
<dbReference type="InterPro" id="IPR050626">
    <property type="entry name" value="Peptidase_M16"/>
</dbReference>
<feature type="chain" id="PRO_5012431958" evidence="6">
    <location>
        <begin position="32"/>
        <end position="947"/>
    </location>
</feature>
<evidence type="ECO:0000259" key="8">
    <source>
        <dbReference type="Pfam" id="PF05193"/>
    </source>
</evidence>
<dbReference type="Gene3D" id="3.30.830.10">
    <property type="entry name" value="Metalloenzyme, LuxS/M16 peptidase-like"/>
    <property type="match status" value="4"/>
</dbReference>
<protein>
    <submittedName>
        <fullName evidence="9">Zinc protease</fullName>
    </submittedName>
</protein>
<dbReference type="SUPFAM" id="SSF63411">
    <property type="entry name" value="LuxS/MPP-like metallohydrolase"/>
    <property type="match status" value="4"/>
</dbReference>
<dbReference type="InterPro" id="IPR011765">
    <property type="entry name" value="Pept_M16_N"/>
</dbReference>
<evidence type="ECO:0000256" key="1">
    <source>
        <dbReference type="ARBA" id="ARBA00007261"/>
    </source>
</evidence>
<dbReference type="Pfam" id="PF05193">
    <property type="entry name" value="Peptidase_M16_C"/>
    <property type="match status" value="2"/>
</dbReference>
<keyword evidence="6" id="KW-0732">Signal</keyword>
<evidence type="ECO:0000313" key="10">
    <source>
        <dbReference type="Proteomes" id="UP000184212"/>
    </source>
</evidence>
<dbReference type="STRING" id="947013.SAMN04488109_2405"/>
<feature type="signal peptide" evidence="6">
    <location>
        <begin position="1"/>
        <end position="31"/>
    </location>
</feature>
<proteinExistence type="inferred from homology"/>
<evidence type="ECO:0000256" key="3">
    <source>
        <dbReference type="ARBA" id="ARBA00022801"/>
    </source>
</evidence>
<dbReference type="GO" id="GO:0008237">
    <property type="term" value="F:metallopeptidase activity"/>
    <property type="evidence" value="ECO:0007669"/>
    <property type="project" value="UniProtKB-KW"/>
</dbReference>
<sequence length="947" mass="106271">MRMTSINPIISSWKRPGAFFMLLLLALTGAAQDQLTDKLPVDPRLKVGKLANGLTYYIQKNSRPEKKVELRLVVNAGSILEEDDQQGLAHFTEHMAFNGSKNFKKNDLVSFLQSIGVEFGADLNAYTGFDETVYILPTPTEKKENIEKGFQILEDWATTVAFENGEIDKERGVVLEESRLGKGAEDRMFRVVYPKLFEGSKYATRLPIGKDDILKNFKYDAIKRFYKDWYRPDLMAVIVVGDIDPAEAERLVKLHFEKIKAPASSKARSYADVPARTKSEGLVVTDPEATNPVIEIFYSSKKTKDETTVGDYRDYLVRSLFTSLMGQRLQELTQKAEPPFIFGASNIGGFARGFEGYQLFAYVGKTGVEVAMNALIQENERARRYGFTATELDRLKKMMMKGIERSYNERDKTESSNIVSEYVRNFLEKEPIPGIENEYKYFKAYLDGITLDEVNAFAAKTIPPPADHRLVVLSSPEKVDFKIPTNAELLAMADEASKKDPGAYEEKAIAAALLDKAPAAGTITSEKQNQALGTTELTLSNGVKVILKSTDFKNDQVIMNASRFGGQYLFDPSKDRFNAEFASTVVGQMGVGQFSPLDLRKVLAGKTATVSPRIGTISETLNGQCSAVDVETMLQLTYLYFTQPRKDDDLFKSFVSKQQALYQNMASDPQFTFQDSVISILYKNQPWAPKLPKPENFSKIDEQRALDIYKERFGNANGFTFVLVGKFDLAAIKPLLATYLASLPSTQQRSTFKDVGLRPVKGTVKKEIRKGTEPKSFIRMFWNGEAPYSEAEHLKLEALTEVLNIKLIETLREDLSGIYGGGMYGNLNKYPYNYYSAGVSLPCGPENVDKLIKATMAEIEKMKTNGPSETDLNKVKETWKQQYEVNIKDNTFWARQLLQSAELGSTGGEVLSYEKRIAALTPKDVKDAANKYLNMSNFVQVVLYPEK</sequence>
<dbReference type="RefSeq" id="WP_084138041.1">
    <property type="nucleotide sequence ID" value="NZ_FQWQ01000001.1"/>
</dbReference>
<dbReference type="InterPro" id="IPR007863">
    <property type="entry name" value="Peptidase_M16_C"/>
</dbReference>
<keyword evidence="10" id="KW-1185">Reference proteome</keyword>
<keyword evidence="3" id="KW-0378">Hydrolase</keyword>
<dbReference type="PANTHER" id="PTHR43690">
    <property type="entry name" value="NARDILYSIN"/>
    <property type="match status" value="1"/>
</dbReference>
<dbReference type="GO" id="GO:0006508">
    <property type="term" value="P:proteolysis"/>
    <property type="evidence" value="ECO:0007669"/>
    <property type="project" value="UniProtKB-KW"/>
</dbReference>
<dbReference type="EMBL" id="FQWQ01000001">
    <property type="protein sequence ID" value="SHG90336.1"/>
    <property type="molecule type" value="Genomic_DNA"/>
</dbReference>
<keyword evidence="4" id="KW-0862">Zinc</keyword>
<dbReference type="PANTHER" id="PTHR43690:SF34">
    <property type="entry name" value="ZINC PROTEASE PQQL-LIKE"/>
    <property type="match status" value="1"/>
</dbReference>
<dbReference type="Proteomes" id="UP000184212">
    <property type="component" value="Unassembled WGS sequence"/>
</dbReference>
<reference evidence="9 10" key="1">
    <citation type="submission" date="2016-11" db="EMBL/GenBank/DDBJ databases">
        <authorList>
            <person name="Jaros S."/>
            <person name="Januszkiewicz K."/>
            <person name="Wedrychowicz H."/>
        </authorList>
    </citation>
    <scope>NUCLEOTIDE SEQUENCE [LARGE SCALE GENOMIC DNA]</scope>
    <source>
        <strain evidence="9 10">DSM 24574</strain>
    </source>
</reference>